<comment type="caution">
    <text evidence="1">The sequence shown here is derived from an EMBL/GenBank/DDBJ whole genome shotgun (WGS) entry which is preliminary data.</text>
</comment>
<name>A0ABQ1VU52_9BACL</name>
<evidence type="ECO:0000313" key="1">
    <source>
        <dbReference type="EMBL" id="GGF94337.1"/>
    </source>
</evidence>
<dbReference type="Proteomes" id="UP000608420">
    <property type="component" value="Unassembled WGS sequence"/>
</dbReference>
<organism evidence="1 2">
    <name type="scientific">Paenibacillus aceti</name>
    <dbReference type="NCBI Taxonomy" id="1820010"/>
    <lineage>
        <taxon>Bacteria</taxon>
        <taxon>Bacillati</taxon>
        <taxon>Bacillota</taxon>
        <taxon>Bacilli</taxon>
        <taxon>Bacillales</taxon>
        <taxon>Paenibacillaceae</taxon>
        <taxon>Paenibacillus</taxon>
    </lineage>
</organism>
<accession>A0ABQ1VU52</accession>
<sequence length="254" mass="29109">MRTGSLEPAEMEGDQMQRWLFAGVSDKRELILYICRLLAAAGHRVLLIDGTAGRKYQYLARNSTGDLPLIEFCGFDISAGLPEVVGEAETFKGQPEAEQHSGYDYVLYDFEPELPVRAWLWPQIDRFIWVTTFDHYEVERSAAWFRQLLQADPELGEISIEPVLVRTVESYLTADYMMSIVEDLPIHWEAEVTCIPWNEIDAAVHFENGHEHTLAIHKVTRSYKRALVSLLVQLAGWTRGEAKRALRSAQRRDL</sequence>
<dbReference type="InterPro" id="IPR027417">
    <property type="entry name" value="P-loop_NTPase"/>
</dbReference>
<dbReference type="Gene3D" id="3.40.50.300">
    <property type="entry name" value="P-loop containing nucleotide triphosphate hydrolases"/>
    <property type="match status" value="1"/>
</dbReference>
<protein>
    <submittedName>
        <fullName evidence="1">Uncharacterized protein</fullName>
    </submittedName>
</protein>
<gene>
    <name evidence="1" type="ORF">GCM10010913_14780</name>
</gene>
<proteinExistence type="predicted"/>
<evidence type="ECO:0000313" key="2">
    <source>
        <dbReference type="Proteomes" id="UP000608420"/>
    </source>
</evidence>
<dbReference type="EMBL" id="BMIW01000008">
    <property type="protein sequence ID" value="GGF94337.1"/>
    <property type="molecule type" value="Genomic_DNA"/>
</dbReference>
<keyword evidence="2" id="KW-1185">Reference proteome</keyword>
<dbReference type="RefSeq" id="WP_120462133.1">
    <property type="nucleotide sequence ID" value="NZ_BMIW01000008.1"/>
</dbReference>
<reference evidence="2" key="1">
    <citation type="journal article" date="2019" name="Int. J. Syst. Evol. Microbiol.">
        <title>The Global Catalogue of Microorganisms (GCM) 10K type strain sequencing project: providing services to taxonomists for standard genome sequencing and annotation.</title>
        <authorList>
            <consortium name="The Broad Institute Genomics Platform"/>
            <consortium name="The Broad Institute Genome Sequencing Center for Infectious Disease"/>
            <person name="Wu L."/>
            <person name="Ma J."/>
        </authorList>
    </citation>
    <scope>NUCLEOTIDE SEQUENCE [LARGE SCALE GENOMIC DNA]</scope>
    <source>
        <strain evidence="2">CGMCC 1.15420</strain>
    </source>
</reference>